<keyword evidence="2" id="KW-1185">Reference proteome</keyword>
<dbReference type="EMBL" id="FCOM02000053">
    <property type="protein sequence ID" value="SAL84597.1"/>
    <property type="molecule type" value="Genomic_DNA"/>
</dbReference>
<dbReference type="RefSeq" id="WP_061151190.1">
    <property type="nucleotide sequence ID" value="NZ_FCOM02000053.1"/>
</dbReference>
<dbReference type="OrthoDB" id="9135461at2"/>
<comment type="caution">
    <text evidence="1">The sequence shown here is derived from an EMBL/GenBank/DDBJ whole genome shotgun (WGS) entry which is preliminary data.</text>
</comment>
<accession>A0A158KU08</accession>
<dbReference type="AlphaFoldDB" id="A0A158KU08"/>
<evidence type="ECO:0000313" key="2">
    <source>
        <dbReference type="Proteomes" id="UP000055019"/>
    </source>
</evidence>
<sequence length="80" mass="9020">MDLEAESEWLRKADRDIEAGRARIERQKAIVIRLESGGHDIESAVALLKSLRGALEAMTAHRVLIEEHVAHLQRGRKKPS</sequence>
<gene>
    <name evidence="1" type="ORF">AWB74_06995</name>
</gene>
<protein>
    <submittedName>
        <fullName evidence="1">Uncharacterized protein</fullName>
    </submittedName>
</protein>
<dbReference type="Proteomes" id="UP000055019">
    <property type="component" value="Unassembled WGS sequence"/>
</dbReference>
<evidence type="ECO:0000313" key="1">
    <source>
        <dbReference type="EMBL" id="SAL84597.1"/>
    </source>
</evidence>
<reference evidence="1" key="1">
    <citation type="submission" date="2016-01" db="EMBL/GenBank/DDBJ databases">
        <authorList>
            <person name="Peeters C."/>
        </authorList>
    </citation>
    <scope>NUCLEOTIDE SEQUENCE [LARGE SCALE GENOMIC DNA]</scope>
    <source>
        <strain evidence="1">LMG 29317</strain>
    </source>
</reference>
<name>A0A158KU08_9BURK</name>
<proteinExistence type="predicted"/>
<organism evidence="1 2">
    <name type="scientific">Caballeronia arvi</name>
    <dbReference type="NCBI Taxonomy" id="1777135"/>
    <lineage>
        <taxon>Bacteria</taxon>
        <taxon>Pseudomonadati</taxon>
        <taxon>Pseudomonadota</taxon>
        <taxon>Betaproteobacteria</taxon>
        <taxon>Burkholderiales</taxon>
        <taxon>Burkholderiaceae</taxon>
        <taxon>Caballeronia</taxon>
    </lineage>
</organism>